<evidence type="ECO:0000313" key="1">
    <source>
        <dbReference type="EMBL" id="KAJ8643996.1"/>
    </source>
</evidence>
<reference evidence="1 2" key="1">
    <citation type="journal article" date="2022" name="Hortic Res">
        <title>A haplotype resolved chromosomal level avocado genome allows analysis of novel avocado genes.</title>
        <authorList>
            <person name="Nath O."/>
            <person name="Fletcher S.J."/>
            <person name="Hayward A."/>
            <person name="Shaw L.M."/>
            <person name="Masouleh A.K."/>
            <person name="Furtado A."/>
            <person name="Henry R.J."/>
            <person name="Mitter N."/>
        </authorList>
    </citation>
    <scope>NUCLEOTIDE SEQUENCE [LARGE SCALE GENOMIC DNA]</scope>
    <source>
        <strain evidence="2">cv. Hass</strain>
    </source>
</reference>
<protein>
    <submittedName>
        <fullName evidence="1">Uncharacterized protein</fullName>
    </submittedName>
</protein>
<organism evidence="1 2">
    <name type="scientific">Persea americana</name>
    <name type="common">Avocado</name>
    <dbReference type="NCBI Taxonomy" id="3435"/>
    <lineage>
        <taxon>Eukaryota</taxon>
        <taxon>Viridiplantae</taxon>
        <taxon>Streptophyta</taxon>
        <taxon>Embryophyta</taxon>
        <taxon>Tracheophyta</taxon>
        <taxon>Spermatophyta</taxon>
        <taxon>Magnoliopsida</taxon>
        <taxon>Magnoliidae</taxon>
        <taxon>Laurales</taxon>
        <taxon>Lauraceae</taxon>
        <taxon>Persea</taxon>
    </lineage>
</organism>
<evidence type="ECO:0000313" key="2">
    <source>
        <dbReference type="Proteomes" id="UP001234297"/>
    </source>
</evidence>
<gene>
    <name evidence="1" type="ORF">MRB53_005744</name>
</gene>
<dbReference type="Proteomes" id="UP001234297">
    <property type="component" value="Chromosome 2"/>
</dbReference>
<comment type="caution">
    <text evidence="1">The sequence shown here is derived from an EMBL/GenBank/DDBJ whole genome shotgun (WGS) entry which is preliminary data.</text>
</comment>
<accession>A0ACC2MED3</accession>
<name>A0ACC2MED3_PERAE</name>
<dbReference type="EMBL" id="CM056810">
    <property type="protein sequence ID" value="KAJ8643996.1"/>
    <property type="molecule type" value="Genomic_DNA"/>
</dbReference>
<keyword evidence="2" id="KW-1185">Reference proteome</keyword>
<sequence length="102" mass="11631">MGSSPKRKPGHGDGLPDDAGFSFSKSQPGPKICSLHRIRFGFASSHFSALNLRKDMRGYKTSNFHFDIATTTCLRSRWYRKEADLRSCFMECCVFLSWWCGL</sequence>
<proteinExistence type="predicted"/>